<organism evidence="9 10">
    <name type="scientific">Mycobacterium bourgelatii</name>
    <dbReference type="NCBI Taxonomy" id="1273442"/>
    <lineage>
        <taxon>Bacteria</taxon>
        <taxon>Bacillati</taxon>
        <taxon>Actinomycetota</taxon>
        <taxon>Actinomycetes</taxon>
        <taxon>Mycobacteriales</taxon>
        <taxon>Mycobacteriaceae</taxon>
        <taxon>Mycobacterium</taxon>
    </lineage>
</organism>
<dbReference type="EMBL" id="BLKZ01000001">
    <property type="protein sequence ID" value="GFG91730.1"/>
    <property type="molecule type" value="Genomic_DNA"/>
</dbReference>
<evidence type="ECO:0000256" key="8">
    <source>
        <dbReference type="ARBA" id="ARBA00048742"/>
    </source>
</evidence>
<dbReference type="Gene3D" id="3.10.129.30">
    <property type="entry name" value="Rv0098, thioesterase-like hot dog domain"/>
    <property type="match status" value="1"/>
</dbReference>
<evidence type="ECO:0000256" key="3">
    <source>
        <dbReference type="ARBA" id="ARBA00023239"/>
    </source>
</evidence>
<comment type="catalytic activity">
    <reaction evidence="8">
        <text>a (3R)-3-[(carboxymethyl)amino]fatty acid + holo-[ACP] + H(+) = a (2E)-enoyl-[ACP] + glycine + H2O</text>
        <dbReference type="Rhea" id="RHEA:74923"/>
        <dbReference type="Rhea" id="RHEA-COMP:9685"/>
        <dbReference type="Rhea" id="RHEA-COMP:9925"/>
        <dbReference type="ChEBI" id="CHEBI:15377"/>
        <dbReference type="ChEBI" id="CHEBI:15378"/>
        <dbReference type="ChEBI" id="CHEBI:57305"/>
        <dbReference type="ChEBI" id="CHEBI:64479"/>
        <dbReference type="ChEBI" id="CHEBI:78784"/>
        <dbReference type="ChEBI" id="CHEBI:193080"/>
        <dbReference type="EC" id="4.3.2.11"/>
    </reaction>
    <physiologicalReaction direction="right-to-left" evidence="8">
        <dbReference type="Rhea" id="RHEA:74925"/>
    </physiologicalReaction>
</comment>
<keyword evidence="2" id="KW-0443">Lipid metabolism</keyword>
<evidence type="ECO:0000256" key="1">
    <source>
        <dbReference type="ARBA" id="ARBA00022832"/>
    </source>
</evidence>
<dbReference type="EC" id="4.3.2.11" evidence="5"/>
<evidence type="ECO:0000313" key="10">
    <source>
        <dbReference type="Proteomes" id="UP000465360"/>
    </source>
</evidence>
<proteinExistence type="inferred from homology"/>
<sequence length="187" mass="21271">MSTITLSPSTQARAEFTDISETAPIEEHLLVKVLEPYAYKGCRYLIDANYKATPDSVLAYGNFSINEPAYIRATGHFNAVELIMCFNQLAYSAFAPAVLNEEIPELRGWSISDYFDFQLPSMLIKNTASRFKRMIHTQKFSARMLCNNFEVIERRLRYLQIQCGIEFWDEYGGSASGEVELAVLNIP</sequence>
<dbReference type="InterPro" id="IPR022598">
    <property type="entry name" value="FcoT_ThioEstase"/>
</dbReference>
<dbReference type="RefSeq" id="WP_163715242.1">
    <property type="nucleotide sequence ID" value="NZ_BLKZ01000001.1"/>
</dbReference>
<evidence type="ECO:0000256" key="7">
    <source>
        <dbReference type="ARBA" id="ARBA00035448"/>
    </source>
</evidence>
<protein>
    <recommendedName>
        <fullName evidence="6">(2E)-enoyl-[ACP] glycyltransferase</fullName>
        <ecNumber evidence="5">4.3.2.11</ecNumber>
    </recommendedName>
    <alternativeName>
        <fullName evidence="7">(2E)-unsaturated fatty acyl-[ACP] glycyltransferase</fullName>
    </alternativeName>
</protein>
<gene>
    <name evidence="9" type="ORF">MBOU_37720</name>
</gene>
<name>A0A7I9YSQ8_MYCBU</name>
<keyword evidence="1" id="KW-0276">Fatty acid metabolism</keyword>
<evidence type="ECO:0000256" key="6">
    <source>
        <dbReference type="ARBA" id="ARBA00035169"/>
    </source>
</evidence>
<evidence type="ECO:0000313" key="9">
    <source>
        <dbReference type="EMBL" id="GFG91730.1"/>
    </source>
</evidence>
<dbReference type="Pfam" id="PF10862">
    <property type="entry name" value="FcoT"/>
    <property type="match status" value="1"/>
</dbReference>
<dbReference type="Proteomes" id="UP000465360">
    <property type="component" value="Unassembled WGS sequence"/>
</dbReference>
<keyword evidence="10" id="KW-1185">Reference proteome</keyword>
<evidence type="ECO:0000256" key="2">
    <source>
        <dbReference type="ARBA" id="ARBA00023098"/>
    </source>
</evidence>
<dbReference type="InterPro" id="IPR043064">
    <property type="entry name" value="FcoT_ThioEstase_Rv0098-like_sf"/>
</dbReference>
<evidence type="ECO:0000256" key="4">
    <source>
        <dbReference type="ARBA" id="ARBA00035117"/>
    </source>
</evidence>
<accession>A0A7I9YSQ8</accession>
<comment type="caution">
    <text evidence="9">The sequence shown here is derived from an EMBL/GenBank/DDBJ whole genome shotgun (WGS) entry which is preliminary data.</text>
</comment>
<dbReference type="AlphaFoldDB" id="A0A7I9YSQ8"/>
<dbReference type="GO" id="GO:0006631">
    <property type="term" value="P:fatty acid metabolic process"/>
    <property type="evidence" value="ECO:0007669"/>
    <property type="project" value="UniProtKB-KW"/>
</dbReference>
<reference evidence="9 10" key="1">
    <citation type="journal article" date="2019" name="Emerg. Microbes Infect.">
        <title>Comprehensive subspecies identification of 175 nontuberculous mycobacteria species based on 7547 genomic profiles.</title>
        <authorList>
            <person name="Matsumoto Y."/>
            <person name="Kinjo T."/>
            <person name="Motooka D."/>
            <person name="Nabeya D."/>
            <person name="Jung N."/>
            <person name="Uechi K."/>
            <person name="Horii T."/>
            <person name="Iida T."/>
            <person name="Fujita J."/>
            <person name="Nakamura S."/>
        </authorList>
    </citation>
    <scope>NUCLEOTIDE SEQUENCE [LARGE SCALE GENOMIC DNA]</scope>
    <source>
        <strain evidence="9 10">JCM 30725</strain>
    </source>
</reference>
<keyword evidence="3" id="KW-0456">Lyase</keyword>
<dbReference type="GO" id="GO:0016829">
    <property type="term" value="F:lyase activity"/>
    <property type="evidence" value="ECO:0007669"/>
    <property type="project" value="UniProtKB-KW"/>
</dbReference>
<evidence type="ECO:0000256" key="5">
    <source>
        <dbReference type="ARBA" id="ARBA00035127"/>
    </source>
</evidence>
<comment type="similarity">
    <text evidence="4">Belongs to the FcoT family.</text>
</comment>